<comment type="caution">
    <text evidence="1">The sequence shown here is derived from an EMBL/GenBank/DDBJ whole genome shotgun (WGS) entry which is preliminary data.</text>
</comment>
<keyword evidence="2" id="KW-1185">Reference proteome</keyword>
<organism evidence="1 2">
    <name type="scientific">Nephila pilipes</name>
    <name type="common">Giant wood spider</name>
    <name type="synonym">Nephila maculata</name>
    <dbReference type="NCBI Taxonomy" id="299642"/>
    <lineage>
        <taxon>Eukaryota</taxon>
        <taxon>Metazoa</taxon>
        <taxon>Ecdysozoa</taxon>
        <taxon>Arthropoda</taxon>
        <taxon>Chelicerata</taxon>
        <taxon>Arachnida</taxon>
        <taxon>Araneae</taxon>
        <taxon>Araneomorphae</taxon>
        <taxon>Entelegynae</taxon>
        <taxon>Araneoidea</taxon>
        <taxon>Nephilidae</taxon>
        <taxon>Nephila</taxon>
    </lineage>
</organism>
<dbReference type="EMBL" id="BMAW01048924">
    <property type="protein sequence ID" value="GFS68440.1"/>
    <property type="molecule type" value="Genomic_DNA"/>
</dbReference>
<gene>
    <name evidence="1" type="ORF">NPIL_24901</name>
</gene>
<proteinExistence type="predicted"/>
<accession>A0A8X6SY39</accession>
<sequence length="114" mass="12734">MFQVITQERVAKEAAALLEVENLLKARVLAAEIERKDQRNHGTFSRVILQSASCPSKQLGTLEVIIIGVMGIAYANTDATHSIDGETLYYILKKQGTTGLPPWRQPMRDMRCDC</sequence>
<reference evidence="1" key="1">
    <citation type="submission" date="2020-08" db="EMBL/GenBank/DDBJ databases">
        <title>Multicomponent nature underlies the extraordinary mechanical properties of spider dragline silk.</title>
        <authorList>
            <person name="Kono N."/>
            <person name="Nakamura H."/>
            <person name="Mori M."/>
            <person name="Yoshida Y."/>
            <person name="Ohtoshi R."/>
            <person name="Malay A.D."/>
            <person name="Moran D.A.P."/>
            <person name="Tomita M."/>
            <person name="Numata K."/>
            <person name="Arakawa K."/>
        </authorList>
    </citation>
    <scope>NUCLEOTIDE SEQUENCE</scope>
</reference>
<protein>
    <submittedName>
        <fullName evidence="1">Uncharacterized protein</fullName>
    </submittedName>
</protein>
<dbReference type="AlphaFoldDB" id="A0A8X6SY39"/>
<evidence type="ECO:0000313" key="1">
    <source>
        <dbReference type="EMBL" id="GFS68440.1"/>
    </source>
</evidence>
<evidence type="ECO:0000313" key="2">
    <source>
        <dbReference type="Proteomes" id="UP000887013"/>
    </source>
</evidence>
<dbReference type="Proteomes" id="UP000887013">
    <property type="component" value="Unassembled WGS sequence"/>
</dbReference>
<name>A0A8X6SY39_NEPPI</name>